<evidence type="ECO:0000256" key="3">
    <source>
        <dbReference type="ARBA" id="ARBA00022490"/>
    </source>
</evidence>
<dbReference type="UniPathway" id="UPA00109">
    <property type="reaction ID" value="UER00182"/>
</dbReference>
<dbReference type="HAMAP" id="MF_01980">
    <property type="entry name" value="Phosphofructokinase_II_Long"/>
    <property type="match status" value="1"/>
</dbReference>
<dbReference type="GO" id="GO:0047334">
    <property type="term" value="F:diphosphate-fructose-6-phosphate 1-phosphotransferase activity"/>
    <property type="evidence" value="ECO:0007669"/>
    <property type="project" value="UniProtKB-EC"/>
</dbReference>
<dbReference type="GO" id="GO:0005524">
    <property type="term" value="F:ATP binding"/>
    <property type="evidence" value="ECO:0007669"/>
    <property type="project" value="InterPro"/>
</dbReference>
<dbReference type="PIRSF" id="PIRSF005677">
    <property type="entry name" value="PPi_PFK_PfpB"/>
    <property type="match status" value="1"/>
</dbReference>
<comment type="function">
    <text evidence="2">Catalyzes the phosphorylation of D-fructose 6-phosphate, the first committing step of glycolysis. Uses inorganic phosphate (PPi) as phosphoryl donor instead of ATP like common ATP-dependent phosphofructokinases (ATP-PFKs), which renders the reaction reversible, and can thus function both in glycolysis and gluconeogenesis. Consistently, PPi-PFK can replace the enzymes of both the forward (ATP-PFK) and reverse (fructose-bisphosphatase (FBPase)) reactions.</text>
</comment>
<dbReference type="EMBL" id="AHGT01000005">
    <property type="protein sequence ID" value="ESU39238.1"/>
    <property type="molecule type" value="Genomic_DNA"/>
</dbReference>
<dbReference type="NCBIfam" id="TIGR02477">
    <property type="entry name" value="PFKA_PPi"/>
    <property type="match status" value="1"/>
</dbReference>
<evidence type="ECO:0000313" key="12">
    <source>
        <dbReference type="Proteomes" id="UP000018320"/>
    </source>
</evidence>
<sequence length="549" mass="60482">VAQFEMSAFEVYRRKFKPALPRAIQGASYHLHTGEKTHPVADEQDIAALFPKTTHLPLLDIQPDTGAPKLLEPKRVGVIFSGGQAPGGHNVLCGLYDKLQQIAPKSVLLGFQNGPKGLMINKYVELTEKFLEPFRNMGGFHAIGSGRDKIAKPEDFDAAAKTAKDNNLDIICIIGGDDSNTNACLLAEDFLKRGLKTAVIGVPKTIDRDLYSTKGIECSFGFDSSTKVYAELIGNICYDCLSAKKYWHFIRLMGRSASHITLECGLQTHANICLVGEEILSKKMTSRQLFEYLADCVTKRADSGKNYGVCLVPEGLIEFIPENNELFAYLNNTLLPHWTGELTADAVATKLPDPLRTTFMAIPASIRTQLLLDRDPHGNIAISQIETEKFLGAGVQQVLRERGSKTKFTPLYHFFGYEGRCAAPSDFDCSLCYSLGAVAAILGCNGKTGYMASLRNLVRPPADWSPIGLPLTCLMNMEMRHGHKTPVIMKQMTDLNGNPYKLLARNRDTWLMNDDYQSPGPIQQIATESAEGTAVCARPTITLIEEARK</sequence>
<dbReference type="InterPro" id="IPR022953">
    <property type="entry name" value="ATP_PFK"/>
</dbReference>
<keyword evidence="4 11" id="KW-0808">Transferase</keyword>
<dbReference type="Pfam" id="PF00365">
    <property type="entry name" value="PFK"/>
    <property type="match status" value="1"/>
</dbReference>
<dbReference type="GO" id="GO:0005829">
    <property type="term" value="C:cytosol"/>
    <property type="evidence" value="ECO:0007669"/>
    <property type="project" value="TreeGrafter"/>
</dbReference>
<dbReference type="VEuPathDB" id="GiardiaDB:QR46_3734"/>
<dbReference type="GO" id="GO:0006002">
    <property type="term" value="P:fructose 6-phosphate metabolic process"/>
    <property type="evidence" value="ECO:0007669"/>
    <property type="project" value="InterPro"/>
</dbReference>
<name>V6TJU0_GIAIN</name>
<dbReference type="NCBIfam" id="NF005482">
    <property type="entry name" value="PRK07085.1"/>
    <property type="match status" value="1"/>
</dbReference>
<evidence type="ECO:0000256" key="8">
    <source>
        <dbReference type="ARBA" id="ARBA00023152"/>
    </source>
</evidence>
<dbReference type="AlphaFoldDB" id="V6TJU0"/>
<feature type="domain" description="Phosphofructokinase" evidence="10">
    <location>
        <begin position="75"/>
        <end position="437"/>
    </location>
</feature>
<evidence type="ECO:0000256" key="2">
    <source>
        <dbReference type="ARBA" id="ARBA00003138"/>
    </source>
</evidence>
<accession>V6TJU0</accession>
<dbReference type="PANTHER" id="PTHR43650">
    <property type="entry name" value="PYROPHOSPHATE--FRUCTOSE 6-PHOSPHATE 1-PHOSPHOTRANSFERASE"/>
    <property type="match status" value="1"/>
</dbReference>
<keyword evidence="8" id="KW-0324">Glycolysis</keyword>
<dbReference type="Gene3D" id="3.40.50.460">
    <property type="entry name" value="Phosphofructokinase domain"/>
    <property type="match status" value="1"/>
</dbReference>
<dbReference type="Proteomes" id="UP000018320">
    <property type="component" value="Unassembled WGS sequence"/>
</dbReference>
<dbReference type="VEuPathDB" id="GiardiaDB:DHA2_14993"/>
<dbReference type="VEuPathDB" id="GiardiaDB:GL50581_1192"/>
<evidence type="ECO:0000256" key="4">
    <source>
        <dbReference type="ARBA" id="ARBA00022679"/>
    </source>
</evidence>
<dbReference type="PANTHER" id="PTHR43650:SF1">
    <property type="entry name" value="PYROPHOSPHATE--FRUCTOSE 6-PHOSPHATE 1-PHOSPHOTRANSFERASE SUBUNIT BETA 2"/>
    <property type="match status" value="1"/>
</dbReference>
<comment type="cofactor">
    <cofactor evidence="1">
        <name>Mg(2+)</name>
        <dbReference type="ChEBI" id="CHEBI:18420"/>
    </cofactor>
</comment>
<organism evidence="11 12">
    <name type="scientific">Giardia intestinalis</name>
    <name type="common">Giardia lamblia</name>
    <dbReference type="NCBI Taxonomy" id="5741"/>
    <lineage>
        <taxon>Eukaryota</taxon>
        <taxon>Metamonada</taxon>
        <taxon>Diplomonadida</taxon>
        <taxon>Hexamitidae</taxon>
        <taxon>Giardiinae</taxon>
        <taxon>Giardia</taxon>
    </lineage>
</organism>
<dbReference type="PRINTS" id="PR00476">
    <property type="entry name" value="PHFRCTKINASE"/>
</dbReference>
<reference evidence="12" key="1">
    <citation type="submission" date="2012-02" db="EMBL/GenBank/DDBJ databases">
        <title>Genome sequencing of Giardia lamblia Genotypes A2 and B isolates (DH and GS) and comparative analysis with the genomes of Genotypes A1 and E (WB and Pig).</title>
        <authorList>
            <person name="Adam R."/>
            <person name="Dahlstrom E."/>
            <person name="Martens C."/>
            <person name="Bruno D."/>
            <person name="Barbian K."/>
            <person name="Porcella S.F."/>
            <person name="Nash T."/>
        </authorList>
    </citation>
    <scope>NUCLEOTIDE SEQUENCE</scope>
    <source>
        <strain evidence="12">DH</strain>
    </source>
</reference>
<dbReference type="InterPro" id="IPR035966">
    <property type="entry name" value="PKF_sf"/>
</dbReference>
<comment type="catalytic activity">
    <reaction evidence="9">
        <text>beta-D-fructose 6-phosphate + diphosphate = beta-D-fructose 1,6-bisphosphate + phosphate + H(+)</text>
        <dbReference type="Rhea" id="RHEA:13613"/>
        <dbReference type="ChEBI" id="CHEBI:15378"/>
        <dbReference type="ChEBI" id="CHEBI:32966"/>
        <dbReference type="ChEBI" id="CHEBI:33019"/>
        <dbReference type="ChEBI" id="CHEBI:43474"/>
        <dbReference type="ChEBI" id="CHEBI:57634"/>
        <dbReference type="EC" id="2.7.1.90"/>
    </reaction>
</comment>
<keyword evidence="6" id="KW-0418">Kinase</keyword>
<dbReference type="Gene3D" id="1.10.10.480">
    <property type="entry name" value="Phosphofructokinase, domain 3"/>
    <property type="match status" value="1"/>
</dbReference>
<feature type="non-terminal residue" evidence="11">
    <location>
        <position position="1"/>
    </location>
</feature>
<keyword evidence="3" id="KW-0963">Cytoplasm</keyword>
<evidence type="ECO:0000256" key="5">
    <source>
        <dbReference type="ARBA" id="ARBA00022723"/>
    </source>
</evidence>
<evidence type="ECO:0000256" key="7">
    <source>
        <dbReference type="ARBA" id="ARBA00022842"/>
    </source>
</evidence>
<reference evidence="11 12" key="2">
    <citation type="journal article" date="2013" name="Genome Biol. Evol.">
        <title>Genome sequencing of Giardia lamblia genotypes A2 and B isolates (DH and GS) and comparative analysis with the genomes of genotypes A1 and E (WB and Pig).</title>
        <authorList>
            <person name="Adam R.D."/>
            <person name="Dahlstrom E.W."/>
            <person name="Martens C.A."/>
            <person name="Bruno D.P."/>
            <person name="Barbian K.D."/>
            <person name="Ricklefs S.M."/>
            <person name="Hernandez M.M."/>
            <person name="Narla N.P."/>
            <person name="Patel R.B."/>
            <person name="Porcella S.F."/>
            <person name="Nash T.E."/>
        </authorList>
    </citation>
    <scope>NUCLEOTIDE SEQUENCE [LARGE SCALE GENOMIC DNA]</scope>
    <source>
        <strain evidence="11 12">DH</strain>
    </source>
</reference>
<keyword evidence="7" id="KW-0460">Magnesium</keyword>
<evidence type="ECO:0000313" key="11">
    <source>
        <dbReference type="EMBL" id="ESU39238.1"/>
    </source>
</evidence>
<gene>
    <name evidence="11" type="ORF">DHA2_14993</name>
</gene>
<dbReference type="GO" id="GO:0009749">
    <property type="term" value="P:response to glucose"/>
    <property type="evidence" value="ECO:0007669"/>
    <property type="project" value="TreeGrafter"/>
</dbReference>
<dbReference type="VEuPathDB" id="GiardiaDB:GL50803_0014993"/>
<dbReference type="GO" id="GO:0003872">
    <property type="term" value="F:6-phosphofructokinase activity"/>
    <property type="evidence" value="ECO:0007669"/>
    <property type="project" value="InterPro"/>
</dbReference>
<dbReference type="SUPFAM" id="SSF53784">
    <property type="entry name" value="Phosphofructokinase"/>
    <property type="match status" value="1"/>
</dbReference>
<dbReference type="GO" id="GO:0046872">
    <property type="term" value="F:metal ion binding"/>
    <property type="evidence" value="ECO:0007669"/>
    <property type="project" value="UniProtKB-KW"/>
</dbReference>
<dbReference type="Gene3D" id="3.40.50.450">
    <property type="match status" value="1"/>
</dbReference>
<comment type="caution">
    <text evidence="11">The sequence shown here is derived from an EMBL/GenBank/DDBJ whole genome shotgun (WGS) entry which is preliminary data.</text>
</comment>
<proteinExistence type="inferred from homology"/>
<evidence type="ECO:0000259" key="10">
    <source>
        <dbReference type="Pfam" id="PF00365"/>
    </source>
</evidence>
<protein>
    <submittedName>
        <fullName evidence="11">Pyrophosphate--fructose 6-phosphate 1-phosphotransferase</fullName>
    </submittedName>
</protein>
<evidence type="ECO:0000256" key="9">
    <source>
        <dbReference type="ARBA" id="ARBA00048072"/>
    </source>
</evidence>
<evidence type="ECO:0000256" key="1">
    <source>
        <dbReference type="ARBA" id="ARBA00001946"/>
    </source>
</evidence>
<keyword evidence="5" id="KW-0479">Metal-binding</keyword>
<dbReference type="InterPro" id="IPR011183">
    <property type="entry name" value="PfpB_PPi_PFK"/>
</dbReference>
<evidence type="ECO:0000256" key="6">
    <source>
        <dbReference type="ARBA" id="ARBA00022777"/>
    </source>
</evidence>
<dbReference type="InterPro" id="IPR000023">
    <property type="entry name" value="Phosphofructokinase_dom"/>
</dbReference>